<dbReference type="SUPFAM" id="SSF55200">
    <property type="entry name" value="Translation initiation factor IF3, C-terminal domain"/>
    <property type="match status" value="1"/>
</dbReference>
<dbReference type="GO" id="GO:0032790">
    <property type="term" value="P:ribosome disassembly"/>
    <property type="evidence" value="ECO:0007669"/>
    <property type="project" value="TreeGrafter"/>
</dbReference>
<comment type="caution">
    <text evidence="9">The sequence shown here is derived from an EMBL/GenBank/DDBJ whole genome shotgun (WGS) entry which is preliminary data.</text>
</comment>
<dbReference type="STRING" id="1629334.Cva_00061"/>
<dbReference type="InterPro" id="IPR019813">
    <property type="entry name" value="Translation_initiation_fac3_CS"/>
</dbReference>
<evidence type="ECO:0000313" key="9">
    <source>
        <dbReference type="EMBL" id="GAO97429.1"/>
    </source>
</evidence>
<keyword evidence="4" id="KW-0963">Cytoplasm</keyword>
<dbReference type="FunFam" id="3.10.20.80:FF:000001">
    <property type="entry name" value="Translation initiation factor IF-3"/>
    <property type="match status" value="1"/>
</dbReference>
<sequence length="168" mass="19346">MDGPRINEAIRAPKIRLIDENGNMIGVVSVREGLEMAVEAGLDLVEISPNVDPPVCKILDYGKYKFESQKKKAAERKKQKIVEIKEVQMRPMIEENDYQTKLRNIKRFIAEDDKVKITMRFKGRQMAHQEIGMEILKRVIDDMGEEAKVELPPKLEGRQMLMVLVPKV</sequence>
<comment type="subunit">
    <text evidence="4 6">Monomer.</text>
</comment>
<protein>
    <recommendedName>
        <fullName evidence="4 5">Translation initiation factor IF-3</fullName>
    </recommendedName>
</protein>
<dbReference type="GO" id="GO:0016020">
    <property type="term" value="C:membrane"/>
    <property type="evidence" value="ECO:0007669"/>
    <property type="project" value="TreeGrafter"/>
</dbReference>
<keyword evidence="3 4" id="KW-0648">Protein biosynthesis</keyword>
<evidence type="ECO:0000256" key="4">
    <source>
        <dbReference type="HAMAP-Rule" id="MF_00080"/>
    </source>
</evidence>
<evidence type="ECO:0000256" key="1">
    <source>
        <dbReference type="ARBA" id="ARBA00005439"/>
    </source>
</evidence>
<dbReference type="FunFam" id="3.30.110.10:FF:000001">
    <property type="entry name" value="Translation initiation factor IF-3"/>
    <property type="match status" value="1"/>
</dbReference>
<reference evidence="9 10" key="1">
    <citation type="submission" date="2015-03" db="EMBL/GenBank/DDBJ databases">
        <title>Caedibacter varicaedens, whole genome shotgun sequence.</title>
        <authorList>
            <person name="Suzuki H."/>
            <person name="Dapper A.L."/>
            <person name="Gibson A.K."/>
            <person name="Jackson C."/>
            <person name="Lee H."/>
            <person name="Pejaver V.R."/>
            <person name="Doak T."/>
            <person name="Lynch M."/>
        </authorList>
    </citation>
    <scope>NUCLEOTIDE SEQUENCE [LARGE SCALE GENOMIC DNA]</scope>
</reference>
<evidence type="ECO:0000259" key="7">
    <source>
        <dbReference type="Pfam" id="PF00707"/>
    </source>
</evidence>
<dbReference type="AlphaFoldDB" id="A0A0K8MC07"/>
<evidence type="ECO:0000313" key="10">
    <source>
        <dbReference type="Proteomes" id="UP000036771"/>
    </source>
</evidence>
<dbReference type="PANTHER" id="PTHR10938">
    <property type="entry name" value="TRANSLATION INITIATION FACTOR IF-3"/>
    <property type="match status" value="1"/>
</dbReference>
<keyword evidence="2 4" id="KW-0396">Initiation factor</keyword>
<dbReference type="InterPro" id="IPR019815">
    <property type="entry name" value="Translation_initiation_fac_3_C"/>
</dbReference>
<comment type="subcellular location">
    <subcellularLocation>
        <location evidence="4 6">Cytoplasm</location>
    </subcellularLocation>
</comment>
<gene>
    <name evidence="4 9" type="primary">infC</name>
    <name evidence="9" type="ORF">Cva_00061</name>
</gene>
<dbReference type="Proteomes" id="UP000036771">
    <property type="component" value="Unassembled WGS sequence"/>
</dbReference>
<dbReference type="Gene3D" id="3.30.110.10">
    <property type="entry name" value="Translation initiation factor 3 (IF-3), C-terminal domain"/>
    <property type="match status" value="1"/>
</dbReference>
<feature type="domain" description="Translation initiation factor 3 N-terminal" evidence="8">
    <location>
        <begin position="6"/>
        <end position="73"/>
    </location>
</feature>
<dbReference type="InterPro" id="IPR001288">
    <property type="entry name" value="Translation_initiation_fac_3"/>
</dbReference>
<dbReference type="NCBIfam" id="TIGR00168">
    <property type="entry name" value="infC"/>
    <property type="match status" value="1"/>
</dbReference>
<evidence type="ECO:0000256" key="6">
    <source>
        <dbReference type="RuleBase" id="RU000646"/>
    </source>
</evidence>
<dbReference type="GO" id="GO:0003743">
    <property type="term" value="F:translation initiation factor activity"/>
    <property type="evidence" value="ECO:0007669"/>
    <property type="project" value="UniProtKB-UniRule"/>
</dbReference>
<organism evidence="9 10">
    <name type="scientific">Caedimonas varicaedens</name>
    <dbReference type="NCBI Taxonomy" id="1629334"/>
    <lineage>
        <taxon>Bacteria</taxon>
        <taxon>Pseudomonadati</taxon>
        <taxon>Pseudomonadota</taxon>
        <taxon>Alphaproteobacteria</taxon>
        <taxon>Holosporales</taxon>
        <taxon>Caedimonadaceae</taxon>
        <taxon>Caedimonas</taxon>
    </lineage>
</organism>
<name>A0A0K8MC07_9PROT</name>
<evidence type="ECO:0000256" key="5">
    <source>
        <dbReference type="NCBIfam" id="TIGR00168"/>
    </source>
</evidence>
<feature type="domain" description="Translation initiation factor 3 C-terminal" evidence="7">
    <location>
        <begin position="82"/>
        <end position="167"/>
    </location>
</feature>
<dbReference type="GO" id="GO:0043022">
    <property type="term" value="F:ribosome binding"/>
    <property type="evidence" value="ECO:0007669"/>
    <property type="project" value="UniProtKB-ARBA"/>
</dbReference>
<dbReference type="PANTHER" id="PTHR10938:SF0">
    <property type="entry name" value="TRANSLATION INITIATION FACTOR IF-3, MITOCHONDRIAL"/>
    <property type="match status" value="1"/>
</dbReference>
<dbReference type="OrthoDB" id="9806014at2"/>
<dbReference type="SUPFAM" id="SSF54364">
    <property type="entry name" value="Translation initiation factor IF3, N-terminal domain"/>
    <property type="match status" value="1"/>
</dbReference>
<proteinExistence type="inferred from homology"/>
<dbReference type="GO" id="GO:0005829">
    <property type="term" value="C:cytosol"/>
    <property type="evidence" value="ECO:0007669"/>
    <property type="project" value="TreeGrafter"/>
</dbReference>
<evidence type="ECO:0000256" key="2">
    <source>
        <dbReference type="ARBA" id="ARBA00022540"/>
    </source>
</evidence>
<dbReference type="Gene3D" id="3.10.20.80">
    <property type="entry name" value="Translation initiation factor 3 (IF-3), N-terminal domain"/>
    <property type="match status" value="1"/>
</dbReference>
<keyword evidence="10" id="KW-1185">Reference proteome</keyword>
<dbReference type="PROSITE" id="PS00938">
    <property type="entry name" value="IF3"/>
    <property type="match status" value="1"/>
</dbReference>
<comment type="similarity">
    <text evidence="1 4 6">Belongs to the IF-3 family.</text>
</comment>
<comment type="function">
    <text evidence="4 6">IF-3 binds to the 30S ribosomal subunit and shifts the equilibrium between 70S ribosomes and their 50S and 30S subunits in favor of the free subunits, thus enhancing the availability of 30S subunits on which protein synthesis initiation begins.</text>
</comment>
<dbReference type="Pfam" id="PF00707">
    <property type="entry name" value="IF3_C"/>
    <property type="match status" value="1"/>
</dbReference>
<accession>A0A0K8MC07</accession>
<dbReference type="Pfam" id="PF05198">
    <property type="entry name" value="IF3_N"/>
    <property type="match status" value="1"/>
</dbReference>
<dbReference type="InterPro" id="IPR019814">
    <property type="entry name" value="Translation_initiation_fac_3_N"/>
</dbReference>
<evidence type="ECO:0000259" key="8">
    <source>
        <dbReference type="Pfam" id="PF05198"/>
    </source>
</evidence>
<dbReference type="InterPro" id="IPR036788">
    <property type="entry name" value="T_IF-3_C_sf"/>
</dbReference>
<dbReference type="InterPro" id="IPR036787">
    <property type="entry name" value="T_IF-3_N_sf"/>
</dbReference>
<dbReference type="EMBL" id="BBVC01000003">
    <property type="protein sequence ID" value="GAO97429.1"/>
    <property type="molecule type" value="Genomic_DNA"/>
</dbReference>
<evidence type="ECO:0000256" key="3">
    <source>
        <dbReference type="ARBA" id="ARBA00022917"/>
    </source>
</evidence>
<dbReference type="HAMAP" id="MF_00080">
    <property type="entry name" value="IF_3"/>
    <property type="match status" value="1"/>
</dbReference>